<gene>
    <name evidence="5" type="ORF">SAMN02745857_02445</name>
</gene>
<proteinExistence type="predicted"/>
<name>A0A1W1XQQ2_9NEIS</name>
<protein>
    <submittedName>
        <fullName evidence="5">DNA-binding transcriptional regulator, MarR family</fullName>
    </submittedName>
</protein>
<accession>A0A1W1XQQ2</accession>
<evidence type="ECO:0000313" key="5">
    <source>
        <dbReference type="EMBL" id="SMC26293.1"/>
    </source>
</evidence>
<evidence type="ECO:0000256" key="2">
    <source>
        <dbReference type="ARBA" id="ARBA00023125"/>
    </source>
</evidence>
<dbReference type="OrthoDB" id="9787636at2"/>
<dbReference type="SUPFAM" id="SSF46785">
    <property type="entry name" value="Winged helix' DNA-binding domain"/>
    <property type="match status" value="1"/>
</dbReference>
<keyword evidence="3" id="KW-0804">Transcription</keyword>
<evidence type="ECO:0000313" key="6">
    <source>
        <dbReference type="Proteomes" id="UP000192761"/>
    </source>
</evidence>
<dbReference type="InterPro" id="IPR023187">
    <property type="entry name" value="Tscrpt_reg_MarR-type_CS"/>
</dbReference>
<dbReference type="PROSITE" id="PS01117">
    <property type="entry name" value="HTH_MARR_1"/>
    <property type="match status" value="1"/>
</dbReference>
<dbReference type="STRING" id="1121001.SAMN02745857_02445"/>
<sequence length="147" mass="16587">MARDRFLPLLRELARCYQAFELCSSRHLRTLGLTPAQFDIIATLGNTPGMSCGELGDKTLITKGTLTGVIDRLASRGLLEREVSPVDRRSVIVKLTTAGHALFDEIFPAHLAHLRRFFALLNDDDMAQMQSQFLKLRQTFEQDPDKQ</sequence>
<dbReference type="GO" id="GO:0003700">
    <property type="term" value="F:DNA-binding transcription factor activity"/>
    <property type="evidence" value="ECO:0007669"/>
    <property type="project" value="InterPro"/>
</dbReference>
<dbReference type="PANTHER" id="PTHR42756:SF1">
    <property type="entry name" value="TRANSCRIPTIONAL REPRESSOR OF EMRAB OPERON"/>
    <property type="match status" value="1"/>
</dbReference>
<dbReference type="SMART" id="SM00347">
    <property type="entry name" value="HTH_MARR"/>
    <property type="match status" value="1"/>
</dbReference>
<evidence type="ECO:0000256" key="3">
    <source>
        <dbReference type="ARBA" id="ARBA00023163"/>
    </source>
</evidence>
<dbReference type="AlphaFoldDB" id="A0A1W1XQQ2"/>
<dbReference type="Gene3D" id="1.10.10.10">
    <property type="entry name" value="Winged helix-like DNA-binding domain superfamily/Winged helix DNA-binding domain"/>
    <property type="match status" value="1"/>
</dbReference>
<evidence type="ECO:0000259" key="4">
    <source>
        <dbReference type="PROSITE" id="PS50995"/>
    </source>
</evidence>
<dbReference type="PROSITE" id="PS50995">
    <property type="entry name" value="HTH_MARR_2"/>
    <property type="match status" value="1"/>
</dbReference>
<dbReference type="Proteomes" id="UP000192761">
    <property type="component" value="Unassembled WGS sequence"/>
</dbReference>
<keyword evidence="2 5" id="KW-0238">DNA-binding</keyword>
<dbReference type="PANTHER" id="PTHR42756">
    <property type="entry name" value="TRANSCRIPTIONAL REGULATOR, MARR"/>
    <property type="match status" value="1"/>
</dbReference>
<dbReference type="GO" id="GO:0003677">
    <property type="term" value="F:DNA binding"/>
    <property type="evidence" value="ECO:0007669"/>
    <property type="project" value="UniProtKB-KW"/>
</dbReference>
<dbReference type="Pfam" id="PF12802">
    <property type="entry name" value="MarR_2"/>
    <property type="match status" value="1"/>
</dbReference>
<reference evidence="5 6" key="1">
    <citation type="submission" date="2017-04" db="EMBL/GenBank/DDBJ databases">
        <authorList>
            <person name="Afonso C.L."/>
            <person name="Miller P.J."/>
            <person name="Scott M.A."/>
            <person name="Spackman E."/>
            <person name="Goraichik I."/>
            <person name="Dimitrov K.M."/>
            <person name="Suarez D.L."/>
            <person name="Swayne D.E."/>
        </authorList>
    </citation>
    <scope>NUCLEOTIDE SEQUENCE [LARGE SCALE GENOMIC DNA]</scope>
    <source>
        <strain evidence="5 6">DSM 23236</strain>
    </source>
</reference>
<dbReference type="PRINTS" id="PR00598">
    <property type="entry name" value="HTHMARR"/>
</dbReference>
<dbReference type="InterPro" id="IPR036388">
    <property type="entry name" value="WH-like_DNA-bd_sf"/>
</dbReference>
<dbReference type="InterPro" id="IPR000835">
    <property type="entry name" value="HTH_MarR-typ"/>
</dbReference>
<keyword evidence="6" id="KW-1185">Reference proteome</keyword>
<dbReference type="EMBL" id="FWXD01000013">
    <property type="protein sequence ID" value="SMC26293.1"/>
    <property type="molecule type" value="Genomic_DNA"/>
</dbReference>
<evidence type="ECO:0000256" key="1">
    <source>
        <dbReference type="ARBA" id="ARBA00023015"/>
    </source>
</evidence>
<dbReference type="RefSeq" id="WP_084091082.1">
    <property type="nucleotide sequence ID" value="NZ_FWXD01000013.1"/>
</dbReference>
<organism evidence="5 6">
    <name type="scientific">Andreprevotia lacus DSM 23236</name>
    <dbReference type="NCBI Taxonomy" id="1121001"/>
    <lineage>
        <taxon>Bacteria</taxon>
        <taxon>Pseudomonadati</taxon>
        <taxon>Pseudomonadota</taxon>
        <taxon>Betaproteobacteria</taxon>
        <taxon>Neisseriales</taxon>
        <taxon>Chitinibacteraceae</taxon>
        <taxon>Andreprevotia</taxon>
    </lineage>
</organism>
<keyword evidence="1" id="KW-0805">Transcription regulation</keyword>
<feature type="domain" description="HTH marR-type" evidence="4">
    <location>
        <begin position="3"/>
        <end position="138"/>
    </location>
</feature>
<dbReference type="InterPro" id="IPR036390">
    <property type="entry name" value="WH_DNA-bd_sf"/>
</dbReference>